<dbReference type="Gene3D" id="3.10.310.30">
    <property type="match status" value="1"/>
</dbReference>
<accession>A0ABV9XTM0</accession>
<feature type="domain" description="DDH" evidence="1">
    <location>
        <begin position="29"/>
        <end position="170"/>
    </location>
</feature>
<dbReference type="PANTHER" id="PTHR47618:SF1">
    <property type="entry name" value="BIFUNCTIONAL OLIGORIBONUCLEASE AND PAP PHOSPHATASE NRNA"/>
    <property type="match status" value="1"/>
</dbReference>
<dbReference type="EC" id="3.1.3.7" evidence="3"/>
<dbReference type="InterPro" id="IPR001667">
    <property type="entry name" value="DDH_dom"/>
</dbReference>
<dbReference type="RefSeq" id="WP_344035081.1">
    <property type="nucleotide sequence ID" value="NZ_BAAAKE010000002.1"/>
</dbReference>
<feature type="domain" description="DHHA1" evidence="2">
    <location>
        <begin position="247"/>
        <end position="326"/>
    </location>
</feature>
<keyword evidence="3" id="KW-0378">Hydrolase</keyword>
<proteinExistence type="predicted"/>
<dbReference type="Pfam" id="PF01368">
    <property type="entry name" value="DHH"/>
    <property type="match status" value="1"/>
</dbReference>
<dbReference type="InterPro" id="IPR038763">
    <property type="entry name" value="DHH_sf"/>
</dbReference>
<dbReference type="Pfam" id="PF02272">
    <property type="entry name" value="DHHA1"/>
    <property type="match status" value="1"/>
</dbReference>
<dbReference type="EMBL" id="JBHSJB010000003">
    <property type="protein sequence ID" value="MFC5052577.1"/>
    <property type="molecule type" value="Genomic_DNA"/>
</dbReference>
<sequence length="342" mass="35171">MSNDLSATATDLSADLSAAARVLSTATDVTLLAHVNPDADALGSALALGLVLHRRGAVVRVSFGAPDEVPETLRALDVAGLLVPAAEVPAAPPVLVALDAGSVGRLGPLGDRVSTAGVVVVLDHHVSNPRFGHVNVVDERAEATAIVVLRLLDELGVELDEPVARCIYAGLVTDTRSFRNASSATHEVAARLLAAGVDAEAVARPLMDSHPFGYLAMLAKVLDRARLDRAAAGGLGLVHAVVTLEDAAGLRPEEVESVVDLVRTAREAEVAAVLKELRPSAWSVSLRAVSRVDVSEVARRLGGGGHRLAAGFTATGSADEVLTTLHTALASVTGSERATRGA</sequence>
<dbReference type="InterPro" id="IPR003156">
    <property type="entry name" value="DHHA1_dom"/>
</dbReference>
<protein>
    <submittedName>
        <fullName evidence="3">Bifunctional oligoribonuclease/PAP phosphatase NrnA</fullName>
        <ecNumber evidence="3">3.1.3.7</ecNumber>
    </submittedName>
</protein>
<reference evidence="4" key="1">
    <citation type="journal article" date="2019" name="Int. J. Syst. Evol. Microbiol.">
        <title>The Global Catalogue of Microorganisms (GCM) 10K type strain sequencing project: providing services to taxonomists for standard genome sequencing and annotation.</title>
        <authorList>
            <consortium name="The Broad Institute Genomics Platform"/>
            <consortium name="The Broad Institute Genome Sequencing Center for Infectious Disease"/>
            <person name="Wu L."/>
            <person name="Ma J."/>
        </authorList>
    </citation>
    <scope>NUCLEOTIDE SEQUENCE [LARGE SCALE GENOMIC DNA]</scope>
    <source>
        <strain evidence="4">KCTC 12848</strain>
    </source>
</reference>
<name>A0ABV9XTM0_9PSEU</name>
<comment type="caution">
    <text evidence="3">The sequence shown here is derived from an EMBL/GenBank/DDBJ whole genome shotgun (WGS) entry which is preliminary data.</text>
</comment>
<evidence type="ECO:0000313" key="4">
    <source>
        <dbReference type="Proteomes" id="UP001595833"/>
    </source>
</evidence>
<evidence type="ECO:0000259" key="2">
    <source>
        <dbReference type="Pfam" id="PF02272"/>
    </source>
</evidence>
<dbReference type="SUPFAM" id="SSF64182">
    <property type="entry name" value="DHH phosphoesterases"/>
    <property type="match status" value="1"/>
</dbReference>
<gene>
    <name evidence="3" type="ORF">ACFPFM_02275</name>
</gene>
<dbReference type="GO" id="GO:0008441">
    <property type="term" value="F:3'(2'),5'-bisphosphate nucleotidase activity"/>
    <property type="evidence" value="ECO:0007669"/>
    <property type="project" value="UniProtKB-EC"/>
</dbReference>
<keyword evidence="4" id="KW-1185">Reference proteome</keyword>
<dbReference type="PANTHER" id="PTHR47618">
    <property type="entry name" value="BIFUNCTIONAL OLIGORIBONUCLEASE AND PAP PHOSPHATASE NRNA"/>
    <property type="match status" value="1"/>
</dbReference>
<organism evidence="3 4">
    <name type="scientific">Saccharothrix xinjiangensis</name>
    <dbReference type="NCBI Taxonomy" id="204798"/>
    <lineage>
        <taxon>Bacteria</taxon>
        <taxon>Bacillati</taxon>
        <taxon>Actinomycetota</taxon>
        <taxon>Actinomycetes</taxon>
        <taxon>Pseudonocardiales</taxon>
        <taxon>Pseudonocardiaceae</taxon>
        <taxon>Saccharothrix</taxon>
    </lineage>
</organism>
<dbReference type="Gene3D" id="3.90.1640.10">
    <property type="entry name" value="inorganic pyrophosphatase (n-terminal core)"/>
    <property type="match status" value="1"/>
</dbReference>
<dbReference type="Proteomes" id="UP001595833">
    <property type="component" value="Unassembled WGS sequence"/>
</dbReference>
<dbReference type="InterPro" id="IPR051319">
    <property type="entry name" value="Oligoribo/pAp-PDE_c-di-AMP_PDE"/>
</dbReference>
<evidence type="ECO:0000259" key="1">
    <source>
        <dbReference type="Pfam" id="PF01368"/>
    </source>
</evidence>
<evidence type="ECO:0000313" key="3">
    <source>
        <dbReference type="EMBL" id="MFC5052577.1"/>
    </source>
</evidence>